<reference evidence="3 4" key="1">
    <citation type="submission" date="2020-04" db="EMBL/GenBank/DDBJ databases">
        <title>Genome sequencing of novel species.</title>
        <authorList>
            <person name="Heo J."/>
            <person name="Kim S.-J."/>
            <person name="Kim J.-S."/>
            <person name="Hong S.-B."/>
            <person name="Kwon S.-W."/>
        </authorList>
    </citation>
    <scope>NUCLEOTIDE SEQUENCE [LARGE SCALE GENOMIC DNA]</scope>
    <source>
        <strain evidence="3 4">F39-2</strain>
    </source>
</reference>
<keyword evidence="1" id="KW-0732">Signal</keyword>
<dbReference type="RefSeq" id="WP_169607389.1">
    <property type="nucleotide sequence ID" value="NZ_CP051682.1"/>
</dbReference>
<dbReference type="NCBIfam" id="NF041556">
    <property type="entry name" value="tannase_B"/>
    <property type="match status" value="1"/>
</dbReference>
<evidence type="ECO:0000256" key="1">
    <source>
        <dbReference type="SAM" id="SignalP"/>
    </source>
</evidence>
<proteinExistence type="predicted"/>
<keyword evidence="4" id="KW-1185">Reference proteome</keyword>
<dbReference type="GO" id="GO:0016787">
    <property type="term" value="F:hydrolase activity"/>
    <property type="evidence" value="ECO:0007669"/>
    <property type="project" value="UniProtKB-KW"/>
</dbReference>
<keyword evidence="3" id="KW-0378">Hydrolase</keyword>
<dbReference type="InterPro" id="IPR029058">
    <property type="entry name" value="AB_hydrolase_fold"/>
</dbReference>
<sequence>MKLSMFKKAALVPALLFPFASMSQGLTFNPQNYTVQEIAVNGKQMKVRAYEHVVYVAKPVDTVYQQMNIYIPEAYFNKGSINGYTAQTAPIFFPNQVGGYMPGRPGTAINAGRGPGPGGPAGMPPGGMPAGGMPPGGPGSNMGPGGNRVSTIAAALLNGYVVASPGARGRPTKDEKGIYTGKAPAAIVDLKAAVRYLKFNDKLMPGDASKIISNGTSAGGALSALLGATGNNKDYEPYLKAIGAADASDDIFAVSAYCPITNLDHADMAYEWQFNSVNTYKKINISMLDYKVQRTETAGELSSKEQVVSAQLKVLFPAYVNSLQLKGKQGQLLQLDKDGNGSFKNWVKSYVIASAQKVLDSGKDLSALKWLTITGGKVTGLDFDGYVHYMERMKTPPAFDALNLSTGENQLFGTATVDKAHFTKFSADNSAVKAVTADAIVVKMMNPMDYIGRADTKTSAHWRIRHGTKDKDTGLAVSVMLATLLQNKGYDVNLELPWDRPHSGDYDQNELFSWIDGISK</sequence>
<name>A0A7L5E136_9SPHI</name>
<gene>
    <name evidence="3" type="ORF">HH214_10240</name>
</gene>
<organism evidence="3 4">
    <name type="scientific">Mucilaginibacter robiniae</name>
    <dbReference type="NCBI Taxonomy" id="2728022"/>
    <lineage>
        <taxon>Bacteria</taxon>
        <taxon>Pseudomonadati</taxon>
        <taxon>Bacteroidota</taxon>
        <taxon>Sphingobacteriia</taxon>
        <taxon>Sphingobacteriales</taxon>
        <taxon>Sphingobacteriaceae</taxon>
        <taxon>Mucilaginibacter</taxon>
    </lineage>
</organism>
<dbReference type="Gene3D" id="3.40.50.1820">
    <property type="entry name" value="alpha/beta hydrolase"/>
    <property type="match status" value="1"/>
</dbReference>
<dbReference type="InterPro" id="IPR048124">
    <property type="entry name" value="Tannase_B"/>
</dbReference>
<dbReference type="EMBL" id="CP051682">
    <property type="protein sequence ID" value="QJD96218.1"/>
    <property type="molecule type" value="Genomic_DNA"/>
</dbReference>
<dbReference type="AlphaFoldDB" id="A0A7L5E136"/>
<feature type="domain" description="BD-FAE-like" evidence="2">
    <location>
        <begin position="150"/>
        <end position="294"/>
    </location>
</feature>
<feature type="signal peptide" evidence="1">
    <location>
        <begin position="1"/>
        <end position="23"/>
    </location>
</feature>
<protein>
    <submittedName>
        <fullName evidence="3">Alpha/beta hydrolase</fullName>
    </submittedName>
</protein>
<accession>A0A7L5E136</accession>
<dbReference type="Proteomes" id="UP000503278">
    <property type="component" value="Chromosome"/>
</dbReference>
<evidence type="ECO:0000313" key="4">
    <source>
        <dbReference type="Proteomes" id="UP000503278"/>
    </source>
</evidence>
<evidence type="ECO:0000313" key="3">
    <source>
        <dbReference type="EMBL" id="QJD96218.1"/>
    </source>
</evidence>
<dbReference type="InterPro" id="IPR049492">
    <property type="entry name" value="BD-FAE-like_dom"/>
</dbReference>
<dbReference type="Pfam" id="PF20434">
    <property type="entry name" value="BD-FAE"/>
    <property type="match status" value="1"/>
</dbReference>
<dbReference type="KEGG" id="mrob:HH214_10240"/>
<feature type="chain" id="PRO_5029531065" evidence="1">
    <location>
        <begin position="24"/>
        <end position="520"/>
    </location>
</feature>
<evidence type="ECO:0000259" key="2">
    <source>
        <dbReference type="Pfam" id="PF20434"/>
    </source>
</evidence>
<dbReference type="SUPFAM" id="SSF53474">
    <property type="entry name" value="alpha/beta-Hydrolases"/>
    <property type="match status" value="1"/>
</dbReference>